<name>A0A6M4MD24_9ALTE</name>
<keyword evidence="1" id="KW-0645">Protease</keyword>
<gene>
    <name evidence="8" type="primary">radC</name>
    <name evidence="8" type="ORF">CA267_009650</name>
</gene>
<dbReference type="GO" id="GO:0008237">
    <property type="term" value="F:metallopeptidase activity"/>
    <property type="evidence" value="ECO:0007669"/>
    <property type="project" value="UniProtKB-KW"/>
</dbReference>
<evidence type="ECO:0000256" key="3">
    <source>
        <dbReference type="ARBA" id="ARBA00022801"/>
    </source>
</evidence>
<evidence type="ECO:0000259" key="7">
    <source>
        <dbReference type="PROSITE" id="PS50249"/>
    </source>
</evidence>
<dbReference type="KEGG" id="apel:CA267_009650"/>
<dbReference type="InterPro" id="IPR025657">
    <property type="entry name" value="RadC_JAB"/>
</dbReference>
<dbReference type="InterPro" id="IPR046778">
    <property type="entry name" value="UPF0758_N"/>
</dbReference>
<comment type="similarity">
    <text evidence="6">Belongs to the UPF0758 family.</text>
</comment>
<dbReference type="CDD" id="cd08071">
    <property type="entry name" value="MPN_DUF2466"/>
    <property type="match status" value="1"/>
</dbReference>
<evidence type="ECO:0000313" key="9">
    <source>
        <dbReference type="Proteomes" id="UP000219285"/>
    </source>
</evidence>
<keyword evidence="4" id="KW-0862">Zinc</keyword>
<keyword evidence="9" id="KW-1185">Reference proteome</keyword>
<accession>A0A6M4MD24</accession>
<dbReference type="Pfam" id="PF04002">
    <property type="entry name" value="RadC"/>
    <property type="match status" value="1"/>
</dbReference>
<dbReference type="PANTHER" id="PTHR30471">
    <property type="entry name" value="DNA REPAIR PROTEIN RADC"/>
    <property type="match status" value="1"/>
</dbReference>
<dbReference type="PROSITE" id="PS01302">
    <property type="entry name" value="UPF0758"/>
    <property type="match status" value="1"/>
</dbReference>
<evidence type="ECO:0000313" key="8">
    <source>
        <dbReference type="EMBL" id="QJR81022.1"/>
    </source>
</evidence>
<dbReference type="Gene3D" id="3.40.140.10">
    <property type="entry name" value="Cytidine Deaminase, domain 2"/>
    <property type="match status" value="1"/>
</dbReference>
<dbReference type="SUPFAM" id="SSF102712">
    <property type="entry name" value="JAB1/MPN domain"/>
    <property type="match status" value="1"/>
</dbReference>
<evidence type="ECO:0000256" key="6">
    <source>
        <dbReference type="RuleBase" id="RU003797"/>
    </source>
</evidence>
<keyword evidence="5" id="KW-0482">Metalloprotease</keyword>
<evidence type="ECO:0000256" key="1">
    <source>
        <dbReference type="ARBA" id="ARBA00022670"/>
    </source>
</evidence>
<dbReference type="SUPFAM" id="SSF47781">
    <property type="entry name" value="RuvA domain 2-like"/>
    <property type="match status" value="1"/>
</dbReference>
<dbReference type="RefSeq" id="WP_075609915.1">
    <property type="nucleotide sequence ID" value="NZ_CP052766.1"/>
</dbReference>
<proteinExistence type="inferred from homology"/>
<evidence type="ECO:0000256" key="2">
    <source>
        <dbReference type="ARBA" id="ARBA00022723"/>
    </source>
</evidence>
<evidence type="ECO:0000256" key="5">
    <source>
        <dbReference type="ARBA" id="ARBA00023049"/>
    </source>
</evidence>
<dbReference type="InterPro" id="IPR001405">
    <property type="entry name" value="UPF0758"/>
</dbReference>
<dbReference type="Proteomes" id="UP000219285">
    <property type="component" value="Chromosome"/>
</dbReference>
<dbReference type="NCBIfam" id="TIGR00608">
    <property type="entry name" value="radc"/>
    <property type="match status" value="1"/>
</dbReference>
<sequence length="225" mass="24820">MENVKSWPLLERPREKLLHFGPAGLSDAELLAVLLGSGMVGRCVMTVARELLQRFGSLGGIAKASKQEFCAVHGIGEVKYAQLQSALEVTRRVLEEPLRRQSAFHHVNDVTRYIQAHLKNQEKEHFGMLLLDSQHQLIVFRIMFTGTINSAAVYPRELVKQVLADNAAAIILVHNHPSGVPEPSQADISLTRDVVSAMALIDVSVLDHFIVGDTKTVSMAQRGLL</sequence>
<dbReference type="GO" id="GO:0046872">
    <property type="term" value="F:metal ion binding"/>
    <property type="evidence" value="ECO:0007669"/>
    <property type="project" value="UniProtKB-KW"/>
</dbReference>
<dbReference type="Gene3D" id="1.10.150.20">
    <property type="entry name" value="5' to 3' exonuclease, C-terminal subdomain"/>
    <property type="match status" value="1"/>
</dbReference>
<dbReference type="InterPro" id="IPR020891">
    <property type="entry name" value="UPF0758_CS"/>
</dbReference>
<dbReference type="Pfam" id="PF20582">
    <property type="entry name" value="UPF0758_N"/>
    <property type="match status" value="1"/>
</dbReference>
<keyword evidence="2" id="KW-0479">Metal-binding</keyword>
<protein>
    <submittedName>
        <fullName evidence="8">DNA repair protein RadC</fullName>
    </submittedName>
</protein>
<reference evidence="8 9" key="2">
    <citation type="submission" date="2020-04" db="EMBL/GenBank/DDBJ databases">
        <title>Complete genome sequence of Alteromonas pelagimontana 5.12T.</title>
        <authorList>
            <person name="Sinha R.K."/>
            <person name="Krishnan K.P."/>
            <person name="Kurian J.P."/>
        </authorList>
    </citation>
    <scope>NUCLEOTIDE SEQUENCE [LARGE SCALE GENOMIC DNA]</scope>
    <source>
        <strain evidence="8 9">5.12</strain>
    </source>
</reference>
<dbReference type="InterPro" id="IPR037518">
    <property type="entry name" value="MPN"/>
</dbReference>
<keyword evidence="3" id="KW-0378">Hydrolase</keyword>
<evidence type="ECO:0000256" key="4">
    <source>
        <dbReference type="ARBA" id="ARBA00022833"/>
    </source>
</evidence>
<dbReference type="NCBIfam" id="NF000642">
    <property type="entry name" value="PRK00024.1"/>
    <property type="match status" value="1"/>
</dbReference>
<dbReference type="OrthoDB" id="9804482at2"/>
<dbReference type="PANTHER" id="PTHR30471:SF3">
    <property type="entry name" value="UPF0758 PROTEIN YEES-RELATED"/>
    <property type="match status" value="1"/>
</dbReference>
<dbReference type="InterPro" id="IPR010994">
    <property type="entry name" value="RuvA_2-like"/>
</dbReference>
<feature type="domain" description="MPN" evidence="7">
    <location>
        <begin position="103"/>
        <end position="225"/>
    </location>
</feature>
<organism evidence="8 9">
    <name type="scientific">Alteromonas pelagimontana</name>
    <dbReference type="NCBI Taxonomy" id="1858656"/>
    <lineage>
        <taxon>Bacteria</taxon>
        <taxon>Pseudomonadati</taxon>
        <taxon>Pseudomonadota</taxon>
        <taxon>Gammaproteobacteria</taxon>
        <taxon>Alteromonadales</taxon>
        <taxon>Alteromonadaceae</taxon>
        <taxon>Alteromonas/Salinimonas group</taxon>
        <taxon>Alteromonas</taxon>
    </lineage>
</organism>
<dbReference type="AlphaFoldDB" id="A0A6M4MD24"/>
<dbReference type="EMBL" id="CP052766">
    <property type="protein sequence ID" value="QJR81022.1"/>
    <property type="molecule type" value="Genomic_DNA"/>
</dbReference>
<reference evidence="9" key="1">
    <citation type="submission" date="2014-12" db="EMBL/GenBank/DDBJ databases">
        <title>Complete genome sequence of a multi-drug resistant Klebsiella pneumoniae.</title>
        <authorList>
            <person name="Hua X."/>
            <person name="Chen Q."/>
            <person name="Li X."/>
            <person name="Feng Y."/>
            <person name="Ruan Z."/>
            <person name="Yu Y."/>
        </authorList>
    </citation>
    <scope>NUCLEOTIDE SEQUENCE [LARGE SCALE GENOMIC DNA]</scope>
    <source>
        <strain evidence="9">5.12</strain>
    </source>
</reference>
<dbReference type="PROSITE" id="PS50249">
    <property type="entry name" value="MPN"/>
    <property type="match status" value="1"/>
</dbReference>
<dbReference type="GO" id="GO:0006508">
    <property type="term" value="P:proteolysis"/>
    <property type="evidence" value="ECO:0007669"/>
    <property type="project" value="UniProtKB-KW"/>
</dbReference>